<dbReference type="Proteomes" id="UP001304300">
    <property type="component" value="Chromosome"/>
</dbReference>
<keyword evidence="3" id="KW-1185">Reference proteome</keyword>
<name>A0AAQ3LD50_9BACT</name>
<dbReference type="EMBL" id="CP136920">
    <property type="protein sequence ID" value="WOO43596.1"/>
    <property type="molecule type" value="Genomic_DNA"/>
</dbReference>
<gene>
    <name evidence="2" type="ORF">RZN69_10900</name>
</gene>
<protein>
    <submittedName>
        <fullName evidence="2">Uncharacterized protein</fullName>
    </submittedName>
</protein>
<proteinExistence type="predicted"/>
<evidence type="ECO:0000313" key="3">
    <source>
        <dbReference type="Proteomes" id="UP001304300"/>
    </source>
</evidence>
<reference evidence="2 3" key="1">
    <citation type="submission" date="2023-10" db="EMBL/GenBank/DDBJ databases">
        <title>Rubellicoccus peritrichatus gen. nov., sp. nov., isolated from an algae of coral reef tank.</title>
        <authorList>
            <person name="Luo J."/>
        </authorList>
    </citation>
    <scope>NUCLEOTIDE SEQUENCE [LARGE SCALE GENOMIC DNA]</scope>
    <source>
        <strain evidence="2 3">CR14</strain>
    </source>
</reference>
<dbReference type="KEGG" id="puo:RZN69_10900"/>
<accession>A0AAQ3LD50</accession>
<evidence type="ECO:0000256" key="1">
    <source>
        <dbReference type="SAM" id="MobiDB-lite"/>
    </source>
</evidence>
<dbReference type="AlphaFoldDB" id="A0AAQ3LD50"/>
<evidence type="ECO:0000313" key="2">
    <source>
        <dbReference type="EMBL" id="WOO43596.1"/>
    </source>
</evidence>
<feature type="region of interest" description="Disordered" evidence="1">
    <location>
        <begin position="1"/>
        <end position="24"/>
    </location>
</feature>
<dbReference type="RefSeq" id="WP_317836159.1">
    <property type="nucleotide sequence ID" value="NZ_CP136920.1"/>
</dbReference>
<organism evidence="2 3">
    <name type="scientific">Rubellicoccus peritrichatus</name>
    <dbReference type="NCBI Taxonomy" id="3080537"/>
    <lineage>
        <taxon>Bacteria</taxon>
        <taxon>Pseudomonadati</taxon>
        <taxon>Verrucomicrobiota</taxon>
        <taxon>Opitutia</taxon>
        <taxon>Puniceicoccales</taxon>
        <taxon>Cerasicoccaceae</taxon>
        <taxon>Rubellicoccus</taxon>
    </lineage>
</organism>
<sequence length="51" mass="5653">MRQMHLDNGAIEMNKRGGINIPPETQNKLNGVEYFQVKTTDKSIPISPIAG</sequence>